<feature type="domain" description="Trichome birefringence-like C-terminal" evidence="8">
    <location>
        <begin position="126"/>
        <end position="417"/>
    </location>
</feature>
<reference evidence="10 11" key="1">
    <citation type="submission" date="2024-03" db="EMBL/GenBank/DDBJ databases">
        <authorList>
            <person name="Martinez-Hernandez J."/>
        </authorList>
    </citation>
    <scope>NUCLEOTIDE SEQUENCE [LARGE SCALE GENOMIC DNA]</scope>
</reference>
<evidence type="ECO:0000259" key="8">
    <source>
        <dbReference type="Pfam" id="PF13839"/>
    </source>
</evidence>
<sequence>MKFEVPEIFKCNYTTRNIPKGVFLLPLTLLIIVVLFPLIRNLNLSSYKIYSSRSETNTTNATPTTTTAAATTRCNISIGDWKPYLGGPYYNNETCHFMNDKQNCLKQGRPDSDFIKFRWKPDECELPLFDATLFLKLVRGKSMVFVGDSIGRNQMDSLLCLLNTVAHPEDVTTKYALKDENYFKWWFYADYNFTLAILWSPFLVKSDYNYLNDTAFYKAQNLYLDEADKAWVSQIENSDYVIISTGQWFFRPLTFYENGQVVGCQRCQENMTEPNLYGYKFAFRTALRTIINLKGFKGMTFLVTHSPNHFENGDWYNGGACNRTKPYSKEERHEYERGYFLKELYEIQVEEFSAAEKEGRKKGLKFGLIDISEVMSMRPDGHPNKYGSVIGTNKRVNDCVHWCLPGPVDTWNEFLLYMMRL</sequence>
<dbReference type="GO" id="GO:0005794">
    <property type="term" value="C:Golgi apparatus"/>
    <property type="evidence" value="ECO:0007669"/>
    <property type="project" value="TreeGrafter"/>
</dbReference>
<dbReference type="GO" id="GO:0016020">
    <property type="term" value="C:membrane"/>
    <property type="evidence" value="ECO:0007669"/>
    <property type="project" value="UniProtKB-SubCell"/>
</dbReference>
<evidence type="ECO:0000256" key="6">
    <source>
        <dbReference type="ARBA" id="ARBA00023136"/>
    </source>
</evidence>
<keyword evidence="6 7" id="KW-0472">Membrane</keyword>
<dbReference type="PANTHER" id="PTHR32285">
    <property type="entry name" value="PROTEIN TRICHOME BIREFRINGENCE-LIKE 9-RELATED"/>
    <property type="match status" value="1"/>
</dbReference>
<comment type="caution">
    <text evidence="10">The sequence shown here is derived from an EMBL/GenBank/DDBJ whole genome shotgun (WGS) entry which is preliminary data.</text>
</comment>
<protein>
    <recommendedName>
        <fullName evidence="12">Trichome birefringence-like N-terminal domain-containing protein</fullName>
    </recommendedName>
</protein>
<feature type="domain" description="Trichome birefringence-like N-terminal" evidence="9">
    <location>
        <begin position="73"/>
        <end position="125"/>
    </location>
</feature>
<dbReference type="AlphaFoldDB" id="A0AAV1VWA9"/>
<comment type="similarity">
    <text evidence="2">Belongs to the PC-esterase family. TBL subfamily.</text>
</comment>
<evidence type="ECO:0000256" key="5">
    <source>
        <dbReference type="ARBA" id="ARBA00022989"/>
    </source>
</evidence>
<dbReference type="InterPro" id="IPR026057">
    <property type="entry name" value="TBL_C"/>
</dbReference>
<evidence type="ECO:0008006" key="12">
    <source>
        <dbReference type="Google" id="ProtNLM"/>
    </source>
</evidence>
<keyword evidence="5 7" id="KW-1133">Transmembrane helix</keyword>
<feature type="transmembrane region" description="Helical" evidence="7">
    <location>
        <begin position="21"/>
        <end position="39"/>
    </location>
</feature>
<organism evidence="10 11">
    <name type="scientific">Lupinus luteus</name>
    <name type="common">European yellow lupine</name>
    <dbReference type="NCBI Taxonomy" id="3873"/>
    <lineage>
        <taxon>Eukaryota</taxon>
        <taxon>Viridiplantae</taxon>
        <taxon>Streptophyta</taxon>
        <taxon>Embryophyta</taxon>
        <taxon>Tracheophyta</taxon>
        <taxon>Spermatophyta</taxon>
        <taxon>Magnoliopsida</taxon>
        <taxon>eudicotyledons</taxon>
        <taxon>Gunneridae</taxon>
        <taxon>Pentapetalae</taxon>
        <taxon>rosids</taxon>
        <taxon>fabids</taxon>
        <taxon>Fabales</taxon>
        <taxon>Fabaceae</taxon>
        <taxon>Papilionoideae</taxon>
        <taxon>50 kb inversion clade</taxon>
        <taxon>genistoids sensu lato</taxon>
        <taxon>core genistoids</taxon>
        <taxon>Genisteae</taxon>
        <taxon>Lupinus</taxon>
    </lineage>
</organism>
<dbReference type="InterPro" id="IPR025846">
    <property type="entry name" value="TBL_N"/>
</dbReference>
<dbReference type="PANTHER" id="PTHR32285:SF250">
    <property type="entry name" value="PMR5_CAS1P GDSL_SGNH-LIKE ACYL-ESTERASE FAMILY PROTEIN"/>
    <property type="match status" value="1"/>
</dbReference>
<evidence type="ECO:0000256" key="3">
    <source>
        <dbReference type="ARBA" id="ARBA00022692"/>
    </source>
</evidence>
<evidence type="ECO:0000256" key="1">
    <source>
        <dbReference type="ARBA" id="ARBA00004167"/>
    </source>
</evidence>
<evidence type="ECO:0000259" key="9">
    <source>
        <dbReference type="Pfam" id="PF14416"/>
    </source>
</evidence>
<keyword evidence="3 7" id="KW-0812">Transmembrane</keyword>
<evidence type="ECO:0000313" key="10">
    <source>
        <dbReference type="EMBL" id="CAL0301324.1"/>
    </source>
</evidence>
<dbReference type="GO" id="GO:0016413">
    <property type="term" value="F:O-acetyltransferase activity"/>
    <property type="evidence" value="ECO:0007669"/>
    <property type="project" value="InterPro"/>
</dbReference>
<dbReference type="Pfam" id="PF13839">
    <property type="entry name" value="PC-Esterase"/>
    <property type="match status" value="1"/>
</dbReference>
<dbReference type="InterPro" id="IPR029962">
    <property type="entry name" value="TBL"/>
</dbReference>
<dbReference type="EMBL" id="CAXHTB010000002">
    <property type="protein sequence ID" value="CAL0301324.1"/>
    <property type="molecule type" value="Genomic_DNA"/>
</dbReference>
<comment type="subcellular location">
    <subcellularLocation>
        <location evidence="1">Membrane</location>
        <topology evidence="1">Single-pass membrane protein</topology>
    </subcellularLocation>
</comment>
<evidence type="ECO:0000256" key="4">
    <source>
        <dbReference type="ARBA" id="ARBA00022968"/>
    </source>
</evidence>
<accession>A0AAV1VWA9</accession>
<evidence type="ECO:0000256" key="2">
    <source>
        <dbReference type="ARBA" id="ARBA00007727"/>
    </source>
</evidence>
<dbReference type="Pfam" id="PF14416">
    <property type="entry name" value="PMR5N"/>
    <property type="match status" value="1"/>
</dbReference>
<proteinExistence type="inferred from homology"/>
<gene>
    <name evidence="10" type="ORF">LLUT_LOCUS2384</name>
</gene>
<keyword evidence="4" id="KW-0735">Signal-anchor</keyword>
<evidence type="ECO:0000313" key="11">
    <source>
        <dbReference type="Proteomes" id="UP001497480"/>
    </source>
</evidence>
<dbReference type="Proteomes" id="UP001497480">
    <property type="component" value="Unassembled WGS sequence"/>
</dbReference>
<keyword evidence="11" id="KW-1185">Reference proteome</keyword>
<evidence type="ECO:0000256" key="7">
    <source>
        <dbReference type="SAM" id="Phobius"/>
    </source>
</evidence>
<name>A0AAV1VWA9_LUPLU</name>